<protein>
    <submittedName>
        <fullName evidence="1">Uncharacterized protein</fullName>
    </submittedName>
</protein>
<sequence length="194" mass="20767">MSISIPEHLLLRTLGEMLQALQTDVGTESKSIGYSDTMDGPVVLVDPFASDDGLVVNEENEDDENTLLIIRSPPPAVVVGEAASVNGIPPVVSQAFMGMVPLNMLEYMDIPEHIIAEAIAAHGFLVADPDDNVENGSWHLVTVGADVGVFKSGEYAVSVTTGVSGNVHRKVATRRKAQEGFIVSWCQGNVRRVQ</sequence>
<evidence type="ECO:0000313" key="1">
    <source>
        <dbReference type="EMBL" id="TFK64807.1"/>
    </source>
</evidence>
<evidence type="ECO:0000313" key="2">
    <source>
        <dbReference type="Proteomes" id="UP000308600"/>
    </source>
</evidence>
<name>A0ACD3AIX5_9AGAR</name>
<accession>A0ACD3AIX5</accession>
<organism evidence="1 2">
    <name type="scientific">Pluteus cervinus</name>
    <dbReference type="NCBI Taxonomy" id="181527"/>
    <lineage>
        <taxon>Eukaryota</taxon>
        <taxon>Fungi</taxon>
        <taxon>Dikarya</taxon>
        <taxon>Basidiomycota</taxon>
        <taxon>Agaricomycotina</taxon>
        <taxon>Agaricomycetes</taxon>
        <taxon>Agaricomycetidae</taxon>
        <taxon>Agaricales</taxon>
        <taxon>Pluteineae</taxon>
        <taxon>Pluteaceae</taxon>
        <taxon>Pluteus</taxon>
    </lineage>
</organism>
<proteinExistence type="predicted"/>
<reference evidence="1 2" key="1">
    <citation type="journal article" date="2019" name="Nat. Ecol. Evol.">
        <title>Megaphylogeny resolves global patterns of mushroom evolution.</title>
        <authorList>
            <person name="Varga T."/>
            <person name="Krizsan K."/>
            <person name="Foldi C."/>
            <person name="Dima B."/>
            <person name="Sanchez-Garcia M."/>
            <person name="Sanchez-Ramirez S."/>
            <person name="Szollosi G.J."/>
            <person name="Szarkandi J.G."/>
            <person name="Papp V."/>
            <person name="Albert L."/>
            <person name="Andreopoulos W."/>
            <person name="Angelini C."/>
            <person name="Antonin V."/>
            <person name="Barry K.W."/>
            <person name="Bougher N.L."/>
            <person name="Buchanan P."/>
            <person name="Buyck B."/>
            <person name="Bense V."/>
            <person name="Catcheside P."/>
            <person name="Chovatia M."/>
            <person name="Cooper J."/>
            <person name="Damon W."/>
            <person name="Desjardin D."/>
            <person name="Finy P."/>
            <person name="Geml J."/>
            <person name="Haridas S."/>
            <person name="Hughes K."/>
            <person name="Justo A."/>
            <person name="Karasinski D."/>
            <person name="Kautmanova I."/>
            <person name="Kiss B."/>
            <person name="Kocsube S."/>
            <person name="Kotiranta H."/>
            <person name="LaButti K.M."/>
            <person name="Lechner B.E."/>
            <person name="Liimatainen K."/>
            <person name="Lipzen A."/>
            <person name="Lukacs Z."/>
            <person name="Mihaltcheva S."/>
            <person name="Morgado L.N."/>
            <person name="Niskanen T."/>
            <person name="Noordeloos M.E."/>
            <person name="Ohm R.A."/>
            <person name="Ortiz-Santana B."/>
            <person name="Ovrebo C."/>
            <person name="Racz N."/>
            <person name="Riley R."/>
            <person name="Savchenko A."/>
            <person name="Shiryaev A."/>
            <person name="Soop K."/>
            <person name="Spirin V."/>
            <person name="Szebenyi C."/>
            <person name="Tomsovsky M."/>
            <person name="Tulloss R.E."/>
            <person name="Uehling J."/>
            <person name="Grigoriev I.V."/>
            <person name="Vagvolgyi C."/>
            <person name="Papp T."/>
            <person name="Martin F.M."/>
            <person name="Miettinen O."/>
            <person name="Hibbett D.S."/>
            <person name="Nagy L.G."/>
        </authorList>
    </citation>
    <scope>NUCLEOTIDE SEQUENCE [LARGE SCALE GENOMIC DNA]</scope>
    <source>
        <strain evidence="1 2">NL-1719</strain>
    </source>
</reference>
<dbReference type="Proteomes" id="UP000308600">
    <property type="component" value="Unassembled WGS sequence"/>
</dbReference>
<dbReference type="EMBL" id="ML208460">
    <property type="protein sequence ID" value="TFK64807.1"/>
    <property type="molecule type" value="Genomic_DNA"/>
</dbReference>
<gene>
    <name evidence="1" type="ORF">BDN72DRAFT_901251</name>
</gene>
<keyword evidence="2" id="KW-1185">Reference proteome</keyword>